<evidence type="ECO:0000256" key="5">
    <source>
        <dbReference type="ARBA" id="ARBA00012596"/>
    </source>
</evidence>
<evidence type="ECO:0000256" key="11">
    <source>
        <dbReference type="ARBA" id="ARBA00023136"/>
    </source>
</evidence>
<dbReference type="PANTHER" id="PTHR21528:SF0">
    <property type="entry name" value="DEHYDRODOLICHYL DIPHOSPHATE SYNTHASE COMPLEX SUBUNIT NUS1"/>
    <property type="match status" value="1"/>
</dbReference>
<dbReference type="KEGG" id="dci:103507614"/>
<dbReference type="InterPro" id="IPR036424">
    <property type="entry name" value="UPP_synth-like_sf"/>
</dbReference>
<dbReference type="InterPro" id="IPR038887">
    <property type="entry name" value="Nus1/NgBR"/>
</dbReference>
<evidence type="ECO:0000256" key="2">
    <source>
        <dbReference type="ARBA" id="ARBA00004586"/>
    </source>
</evidence>
<evidence type="ECO:0000256" key="9">
    <source>
        <dbReference type="ARBA" id="ARBA00022842"/>
    </source>
</evidence>
<keyword evidence="10 13" id="KW-1133">Transmembrane helix</keyword>
<accession>A0A3Q0IV75</accession>
<keyword evidence="9" id="KW-0460">Magnesium</keyword>
<protein>
    <recommendedName>
        <fullName evidence="5">ditrans,polycis-polyprenyl diphosphate synthase [(2E,6E)-farnesyldiphosphate specific]</fullName>
        <ecNumber evidence="5">2.5.1.87</ecNumber>
    </recommendedName>
</protein>
<comment type="catalytic activity">
    <reaction evidence="12">
        <text>n isopentenyl diphosphate + (2E,6E)-farnesyl diphosphate = a di-trans,poly-cis-polyprenyl diphosphate + n diphosphate</text>
        <dbReference type="Rhea" id="RHEA:53008"/>
        <dbReference type="Rhea" id="RHEA-COMP:19494"/>
        <dbReference type="ChEBI" id="CHEBI:33019"/>
        <dbReference type="ChEBI" id="CHEBI:128769"/>
        <dbReference type="ChEBI" id="CHEBI:136960"/>
        <dbReference type="ChEBI" id="CHEBI:175763"/>
        <dbReference type="EC" id="2.5.1.87"/>
    </reaction>
</comment>
<evidence type="ECO:0000256" key="6">
    <source>
        <dbReference type="ARBA" id="ARBA00022679"/>
    </source>
</evidence>
<keyword evidence="14" id="KW-1185">Reference proteome</keyword>
<evidence type="ECO:0000256" key="8">
    <source>
        <dbReference type="ARBA" id="ARBA00022824"/>
    </source>
</evidence>
<dbReference type="PANTHER" id="PTHR21528">
    <property type="entry name" value="DEHYDRODOLICHYL DIPHOSPHATE SYNTHASE COMPLEX SUBUNIT NUS1"/>
    <property type="match status" value="1"/>
</dbReference>
<comment type="subcellular location">
    <subcellularLocation>
        <location evidence="2">Endoplasmic reticulum membrane</location>
    </subcellularLocation>
</comment>
<evidence type="ECO:0000256" key="1">
    <source>
        <dbReference type="ARBA" id="ARBA00001946"/>
    </source>
</evidence>
<dbReference type="GO" id="GO:0045547">
    <property type="term" value="F:ditrans,polycis-polyprenyl diphosphate synthase [(2E,6E)-farnesyl diphosphate specific] activity"/>
    <property type="evidence" value="ECO:0007669"/>
    <property type="project" value="UniProtKB-EC"/>
</dbReference>
<evidence type="ECO:0000256" key="13">
    <source>
        <dbReference type="SAM" id="Phobius"/>
    </source>
</evidence>
<name>A0A3Q0IV75_DIACI</name>
<keyword evidence="8" id="KW-0256">Endoplasmic reticulum</keyword>
<feature type="transmembrane region" description="Helical" evidence="13">
    <location>
        <begin position="12"/>
        <end position="33"/>
    </location>
</feature>
<comment type="cofactor">
    <cofactor evidence="1">
        <name>Mg(2+)</name>
        <dbReference type="ChEBI" id="CHEBI:18420"/>
    </cofactor>
</comment>
<keyword evidence="7 13" id="KW-0812">Transmembrane</keyword>
<keyword evidence="11 13" id="KW-0472">Membrane</keyword>
<dbReference type="AlphaFoldDB" id="A0A3Q0IV75"/>
<evidence type="ECO:0000256" key="4">
    <source>
        <dbReference type="ARBA" id="ARBA00005432"/>
    </source>
</evidence>
<dbReference type="STRING" id="121845.A0A3Q0IV75"/>
<evidence type="ECO:0000256" key="3">
    <source>
        <dbReference type="ARBA" id="ARBA00004922"/>
    </source>
</evidence>
<gene>
    <name evidence="15" type="primary">LOC103507614</name>
</gene>
<evidence type="ECO:0000256" key="10">
    <source>
        <dbReference type="ARBA" id="ARBA00022989"/>
    </source>
</evidence>
<evidence type="ECO:0000313" key="14">
    <source>
        <dbReference type="Proteomes" id="UP000079169"/>
    </source>
</evidence>
<dbReference type="GeneID" id="103507614"/>
<organism evidence="14 15">
    <name type="scientific">Diaphorina citri</name>
    <name type="common">Asian citrus psyllid</name>
    <dbReference type="NCBI Taxonomy" id="121845"/>
    <lineage>
        <taxon>Eukaryota</taxon>
        <taxon>Metazoa</taxon>
        <taxon>Ecdysozoa</taxon>
        <taxon>Arthropoda</taxon>
        <taxon>Hexapoda</taxon>
        <taxon>Insecta</taxon>
        <taxon>Pterygota</taxon>
        <taxon>Neoptera</taxon>
        <taxon>Paraneoptera</taxon>
        <taxon>Hemiptera</taxon>
        <taxon>Sternorrhyncha</taxon>
        <taxon>Psylloidea</taxon>
        <taxon>Psyllidae</taxon>
        <taxon>Diaphorininae</taxon>
        <taxon>Diaphorina</taxon>
    </lineage>
</organism>
<evidence type="ECO:0000313" key="15">
    <source>
        <dbReference type="RefSeq" id="XP_026678260.1"/>
    </source>
</evidence>
<feature type="transmembrane region" description="Helical" evidence="13">
    <location>
        <begin position="84"/>
        <end position="101"/>
    </location>
</feature>
<proteinExistence type="inferred from homology"/>
<sequence>MFIHRYFYKFLSLLAFCYYFLTSNIWTSLIYILNPLKLNKNLHNEIVNNKSTLFLTLINNWKKPNHLVLIIGEDVILYNDITQIILWCMIAGVSFVSVYDYKNRLSHYNLLSAIKNNPLFEEFNKLTLGFSFNKLTSNSKTQDTLILNTLKTSKAEPNGIHKYYADDIVGILNIIEESKKKNTDQNLNSKHLYTNGLNGDSNFRKEYSNGPPCCIGNGITDGSNNKIHEKFDHPLTADLKWSNYKTELNILSRKQCESDLLNSIVELGETNLSVSDTIMKERLQEKCPLPDPEVAIVIGRKLSSYGLLPWNIRLTEFFQFDNYYDISASKFKNILRKYSKCEQRYGK</sequence>
<dbReference type="PaxDb" id="121845-A0A3Q0IV75"/>
<dbReference type="UniPathway" id="UPA00378"/>
<evidence type="ECO:0000256" key="7">
    <source>
        <dbReference type="ARBA" id="ARBA00022692"/>
    </source>
</evidence>
<dbReference type="GO" id="GO:0005789">
    <property type="term" value="C:endoplasmic reticulum membrane"/>
    <property type="evidence" value="ECO:0007669"/>
    <property type="project" value="UniProtKB-SubCell"/>
</dbReference>
<dbReference type="SUPFAM" id="SSF64005">
    <property type="entry name" value="Undecaprenyl diphosphate synthase"/>
    <property type="match status" value="2"/>
</dbReference>
<reference evidence="15" key="1">
    <citation type="submission" date="2025-08" db="UniProtKB">
        <authorList>
            <consortium name="RefSeq"/>
        </authorList>
    </citation>
    <scope>IDENTIFICATION</scope>
</reference>
<dbReference type="EC" id="2.5.1.87" evidence="5"/>
<comment type="similarity">
    <text evidence="4">Belongs to the UPP synthase family.</text>
</comment>
<dbReference type="RefSeq" id="XP_026678260.1">
    <property type="nucleotide sequence ID" value="XM_026822459.1"/>
</dbReference>
<keyword evidence="6" id="KW-0808">Transferase</keyword>
<comment type="pathway">
    <text evidence="3">Protein modification; protein glycosylation.</text>
</comment>
<dbReference type="Proteomes" id="UP000079169">
    <property type="component" value="Unplaced"/>
</dbReference>
<evidence type="ECO:0000256" key="12">
    <source>
        <dbReference type="ARBA" id="ARBA00047353"/>
    </source>
</evidence>
<dbReference type="Gene3D" id="3.40.1180.10">
    <property type="entry name" value="Decaprenyl diphosphate synthase-like"/>
    <property type="match status" value="1"/>
</dbReference>
<dbReference type="GO" id="GO:1904423">
    <property type="term" value="C:dehydrodolichyl diphosphate synthase complex"/>
    <property type="evidence" value="ECO:0007669"/>
    <property type="project" value="InterPro"/>
</dbReference>